<dbReference type="Gene3D" id="1.10.530.10">
    <property type="match status" value="1"/>
</dbReference>
<dbReference type="Proteomes" id="UP000295985">
    <property type="component" value="Unassembled WGS sequence"/>
</dbReference>
<evidence type="ECO:0000313" key="2">
    <source>
        <dbReference type="EMBL" id="PWC24678.1"/>
    </source>
</evidence>
<reference evidence="2 4" key="1">
    <citation type="submission" date="2018-04" db="EMBL/GenBank/DDBJ databases">
        <title>Brenneria corticis sp.nov.</title>
        <authorList>
            <person name="Li Y."/>
        </authorList>
    </citation>
    <scope>NUCLEOTIDE SEQUENCE [LARGE SCALE GENOMIC DNA]</scope>
    <source>
        <strain evidence="2 4">LMG 2694</strain>
    </source>
</reference>
<dbReference type="PANTHER" id="PTHR34408:SF1">
    <property type="entry name" value="GLYCOSYL HYDROLASE FAMILY 19 DOMAIN-CONTAINING PROTEIN HI_1415"/>
    <property type="match status" value="1"/>
</dbReference>
<dbReference type="GO" id="GO:0004568">
    <property type="term" value="F:chitinase activity"/>
    <property type="evidence" value="ECO:0007669"/>
    <property type="project" value="InterPro"/>
</dbReference>
<sequence length="214" mass="23567">MSLITPVQLQFAARIRPDLAERWHPHIDAALQMFAINTPKRIAAFIAQTAHESVGFTRVIESFNYSVGGLSVFGKRLSAAQREALGRHSGEKYLPLERQRAIANLVYGSRMGNKASSDGWTFRGRGLIQITGLENYVNCSRALGIDFVLKPELLETEQYAALSAGWFWARNCCNEFADIGDIVGMTRRINGGTNGLDERLAIYKIACSALGVSA</sequence>
<reference evidence="3 5" key="2">
    <citation type="submission" date="2018-11" db="EMBL/GenBank/DDBJ databases">
        <title>Genome sequences of Brenneria nigrifluens and Brenneria rubrifaciens.</title>
        <authorList>
            <person name="Poret-Peterson A.T."/>
            <person name="McClean A.E."/>
            <person name="Kluepfel D.A."/>
        </authorList>
    </citation>
    <scope>NUCLEOTIDE SEQUENCE [LARGE SCALE GENOMIC DNA]</scope>
    <source>
        <strain evidence="3 5">ATCC 13028</strain>
    </source>
</reference>
<dbReference type="EMBL" id="CP034036">
    <property type="protein sequence ID" value="QCR04657.1"/>
    <property type="molecule type" value="Genomic_DNA"/>
</dbReference>
<dbReference type="OrthoDB" id="9798982at2"/>
<keyword evidence="5" id="KW-1185">Reference proteome</keyword>
<name>A0A2U1USM2_9GAMM</name>
<evidence type="ECO:0000313" key="3">
    <source>
        <dbReference type="EMBL" id="QCR04657.1"/>
    </source>
</evidence>
<dbReference type="EMBL" id="QDKK01000011">
    <property type="protein sequence ID" value="PWC24678.1"/>
    <property type="molecule type" value="Genomic_DNA"/>
</dbReference>
<dbReference type="Pfam" id="PF00182">
    <property type="entry name" value="Glyco_hydro_19"/>
    <property type="match status" value="1"/>
</dbReference>
<proteinExistence type="predicted"/>
<accession>A0A2U1USM2</accession>
<organism evidence="2 4">
    <name type="scientific">Brenneria nigrifluens DSM 30175 = ATCC 13028</name>
    <dbReference type="NCBI Taxonomy" id="1121120"/>
    <lineage>
        <taxon>Bacteria</taxon>
        <taxon>Pseudomonadati</taxon>
        <taxon>Pseudomonadota</taxon>
        <taxon>Gammaproteobacteria</taxon>
        <taxon>Enterobacterales</taxon>
        <taxon>Pectobacteriaceae</taxon>
        <taxon>Brenneria</taxon>
    </lineage>
</organism>
<feature type="domain" description="Glycoside hydrolase family 19 catalytic" evidence="1">
    <location>
        <begin position="107"/>
        <end position="171"/>
    </location>
</feature>
<dbReference type="SUPFAM" id="SSF53955">
    <property type="entry name" value="Lysozyme-like"/>
    <property type="match status" value="1"/>
</dbReference>
<dbReference type="PANTHER" id="PTHR34408">
    <property type="entry name" value="FAMILY PROTEIN, PUTATIVE-RELATED"/>
    <property type="match status" value="1"/>
</dbReference>
<keyword evidence="2" id="KW-0378">Hydrolase</keyword>
<dbReference type="Proteomes" id="UP000303847">
    <property type="component" value="Chromosome"/>
</dbReference>
<dbReference type="GO" id="GO:0006032">
    <property type="term" value="P:chitin catabolic process"/>
    <property type="evidence" value="ECO:0007669"/>
    <property type="project" value="InterPro"/>
</dbReference>
<dbReference type="InterPro" id="IPR052354">
    <property type="entry name" value="Cell_Wall_Dynamics_Protein"/>
</dbReference>
<dbReference type="InterPro" id="IPR000726">
    <property type="entry name" value="Glyco_hydro_19_cat"/>
</dbReference>
<evidence type="ECO:0000313" key="4">
    <source>
        <dbReference type="Proteomes" id="UP000295985"/>
    </source>
</evidence>
<protein>
    <submittedName>
        <fullName evidence="2">Glycoside hydrolase family 19 protein</fullName>
    </submittedName>
</protein>
<dbReference type="AlphaFoldDB" id="A0A2U1USM2"/>
<dbReference type="GO" id="GO:0016998">
    <property type="term" value="P:cell wall macromolecule catabolic process"/>
    <property type="evidence" value="ECO:0007669"/>
    <property type="project" value="InterPro"/>
</dbReference>
<evidence type="ECO:0000259" key="1">
    <source>
        <dbReference type="Pfam" id="PF00182"/>
    </source>
</evidence>
<dbReference type="InterPro" id="IPR023346">
    <property type="entry name" value="Lysozyme-like_dom_sf"/>
</dbReference>
<gene>
    <name evidence="2" type="ORF">DDT54_08295</name>
    <name evidence="3" type="ORF">EH206_11030</name>
</gene>
<evidence type="ECO:0000313" key="5">
    <source>
        <dbReference type="Proteomes" id="UP000303847"/>
    </source>
</evidence>